<organism evidence="1 2">
    <name type="scientific">Vibrio maritimus</name>
    <dbReference type="NCBI Taxonomy" id="990268"/>
    <lineage>
        <taxon>Bacteria</taxon>
        <taxon>Pseudomonadati</taxon>
        <taxon>Pseudomonadota</taxon>
        <taxon>Gammaproteobacteria</taxon>
        <taxon>Vibrionales</taxon>
        <taxon>Vibrionaceae</taxon>
        <taxon>Vibrio</taxon>
    </lineage>
</organism>
<gene>
    <name evidence="1" type="ORF">JCM19235_5128</name>
</gene>
<keyword evidence="2" id="KW-1185">Reference proteome</keyword>
<dbReference type="Proteomes" id="UP000029228">
    <property type="component" value="Unassembled WGS sequence"/>
</dbReference>
<protein>
    <submittedName>
        <fullName evidence="1">Uncharacterized protein</fullName>
    </submittedName>
</protein>
<accession>A0A090RQU9</accession>
<evidence type="ECO:0000313" key="2">
    <source>
        <dbReference type="Proteomes" id="UP000029228"/>
    </source>
</evidence>
<dbReference type="EMBL" id="BBMR01000001">
    <property type="protein sequence ID" value="GAL16579.1"/>
    <property type="molecule type" value="Genomic_DNA"/>
</dbReference>
<proteinExistence type="predicted"/>
<evidence type="ECO:0000313" key="1">
    <source>
        <dbReference type="EMBL" id="GAL16579.1"/>
    </source>
</evidence>
<reference evidence="1 2" key="1">
    <citation type="submission" date="2014-09" db="EMBL/GenBank/DDBJ databases">
        <title>Vibrio maritimus JCM 19235. (C45) whole genome shotgun sequence.</title>
        <authorList>
            <person name="Sawabe T."/>
            <person name="Meirelles P."/>
            <person name="Nakanishi M."/>
            <person name="Sayaka M."/>
            <person name="Hattori M."/>
            <person name="Ohkuma M."/>
        </authorList>
    </citation>
    <scope>NUCLEOTIDE SEQUENCE [LARGE SCALE GENOMIC DNA]</scope>
    <source>
        <strain evidence="2">JCM19235</strain>
    </source>
</reference>
<name>A0A090RQU9_9VIBR</name>
<sequence length="39" mass="4534">MILRVNALVNDLPVDHQRQLMALMGNWIELTEPFLRKAS</sequence>
<comment type="caution">
    <text evidence="1">The sequence shown here is derived from an EMBL/GenBank/DDBJ whole genome shotgun (WGS) entry which is preliminary data.</text>
</comment>
<dbReference type="AlphaFoldDB" id="A0A090RQU9"/>
<reference evidence="1 2" key="2">
    <citation type="submission" date="2014-09" db="EMBL/GenBank/DDBJ databases">
        <authorList>
            <consortium name="NBRP consortium"/>
            <person name="Sawabe T."/>
            <person name="Meirelles P."/>
            <person name="Nakanishi M."/>
            <person name="Sayaka M."/>
            <person name="Hattori M."/>
            <person name="Ohkuma M."/>
        </authorList>
    </citation>
    <scope>NUCLEOTIDE SEQUENCE [LARGE SCALE GENOMIC DNA]</scope>
    <source>
        <strain evidence="2">JCM19235</strain>
    </source>
</reference>